<protein>
    <submittedName>
        <fullName evidence="1">Uncharacterized protein</fullName>
    </submittedName>
</protein>
<organism evidence="1">
    <name type="scientific">Rhizophora mucronata</name>
    <name type="common">Asiatic mangrove</name>
    <dbReference type="NCBI Taxonomy" id="61149"/>
    <lineage>
        <taxon>Eukaryota</taxon>
        <taxon>Viridiplantae</taxon>
        <taxon>Streptophyta</taxon>
        <taxon>Embryophyta</taxon>
        <taxon>Tracheophyta</taxon>
        <taxon>Spermatophyta</taxon>
        <taxon>Magnoliopsida</taxon>
        <taxon>eudicotyledons</taxon>
        <taxon>Gunneridae</taxon>
        <taxon>Pentapetalae</taxon>
        <taxon>rosids</taxon>
        <taxon>fabids</taxon>
        <taxon>Malpighiales</taxon>
        <taxon>Rhizophoraceae</taxon>
        <taxon>Rhizophora</taxon>
    </lineage>
</organism>
<evidence type="ECO:0000313" key="1">
    <source>
        <dbReference type="EMBL" id="MBX63700.1"/>
    </source>
</evidence>
<dbReference type="EMBL" id="GGEC01083216">
    <property type="protein sequence ID" value="MBX63700.1"/>
    <property type="molecule type" value="Transcribed_RNA"/>
</dbReference>
<accession>A0A2P2Q9N7</accession>
<proteinExistence type="predicted"/>
<name>A0A2P2Q9N7_RHIMU</name>
<reference evidence="1" key="1">
    <citation type="submission" date="2018-02" db="EMBL/GenBank/DDBJ databases">
        <title>Rhizophora mucronata_Transcriptome.</title>
        <authorList>
            <person name="Meera S.P."/>
            <person name="Sreeshan A."/>
            <person name="Augustine A."/>
        </authorList>
    </citation>
    <scope>NUCLEOTIDE SEQUENCE</scope>
    <source>
        <tissue evidence="1">Leaf</tissue>
    </source>
</reference>
<sequence>MKQLQRGINYEKSYY</sequence>